<dbReference type="GO" id="GO:0016787">
    <property type="term" value="F:hydrolase activity"/>
    <property type="evidence" value="ECO:0007669"/>
    <property type="project" value="UniProtKB-KW"/>
</dbReference>
<gene>
    <name evidence="1" type="ORF">SAMN05192533_11627</name>
</gene>
<dbReference type="RefSeq" id="WP_090749180.1">
    <property type="nucleotide sequence ID" value="NZ_FOBW01000016.1"/>
</dbReference>
<dbReference type="EMBL" id="FOBW01000016">
    <property type="protein sequence ID" value="SEN62344.1"/>
    <property type="molecule type" value="Genomic_DNA"/>
</dbReference>
<proteinExistence type="predicted"/>
<keyword evidence="2" id="KW-1185">Reference proteome</keyword>
<dbReference type="InterPro" id="IPR000801">
    <property type="entry name" value="Esterase-like"/>
</dbReference>
<dbReference type="InterPro" id="IPR029058">
    <property type="entry name" value="AB_hydrolase_fold"/>
</dbReference>
<dbReference type="Proteomes" id="UP000198553">
    <property type="component" value="Unassembled WGS sequence"/>
</dbReference>
<dbReference type="STRING" id="930146.SAMN05192533_11627"/>
<dbReference type="OrthoDB" id="9784036at2"/>
<evidence type="ECO:0000313" key="1">
    <source>
        <dbReference type="EMBL" id="SEN62344.1"/>
    </source>
</evidence>
<protein>
    <submittedName>
        <fullName evidence="1">Predicted hydrolase of the alpha/beta superfamily</fullName>
    </submittedName>
</protein>
<keyword evidence="1" id="KW-0378">Hydrolase</keyword>
<dbReference type="SUPFAM" id="SSF53474">
    <property type="entry name" value="alpha/beta-Hydrolases"/>
    <property type="match status" value="1"/>
</dbReference>
<sequence length="255" mass="28977">MIETCYVPLFNSDRKIRIYLPKNYEDSTKKFPVLYMHDGQNVFDCKESIGGVSLELHEYLDQEQIELIVVAIDLNPEGEERLNEYCPWKNGKFSERLLGYPSSSGGKGEQYVEFIVNELKPIIDNRYKTISTANYIAGISLGGLISLYAACRYPEIFTRVAAFSSAYFRNQEELESLLKTADLSLLEKVYLDCGTNESTKSEEISQLFLASNQAVFEIVKDKVVNTEFHQLEGAEHNYDTFKKRVPEAIASLISG</sequence>
<dbReference type="AlphaFoldDB" id="A0A1H8I1Y9"/>
<accession>A0A1H8I1Y9</accession>
<evidence type="ECO:0000313" key="2">
    <source>
        <dbReference type="Proteomes" id="UP000198553"/>
    </source>
</evidence>
<dbReference type="PANTHER" id="PTHR48098:SF6">
    <property type="entry name" value="FERRI-BACILLIBACTIN ESTERASE BESA"/>
    <property type="match status" value="1"/>
</dbReference>
<name>A0A1H8I1Y9_9BACI</name>
<dbReference type="InterPro" id="IPR050583">
    <property type="entry name" value="Mycobacterial_A85_antigen"/>
</dbReference>
<dbReference type="Pfam" id="PF00756">
    <property type="entry name" value="Esterase"/>
    <property type="match status" value="1"/>
</dbReference>
<reference evidence="2" key="1">
    <citation type="submission" date="2016-10" db="EMBL/GenBank/DDBJ databases">
        <authorList>
            <person name="Varghese N."/>
            <person name="Submissions S."/>
        </authorList>
    </citation>
    <scope>NUCLEOTIDE SEQUENCE [LARGE SCALE GENOMIC DNA]</scope>
    <source>
        <strain evidence="2">B48,IBRC-M 10115,DSM 25386,CECT 8001</strain>
    </source>
</reference>
<organism evidence="1 2">
    <name type="scientific">Mesobacillus persicus</name>
    <dbReference type="NCBI Taxonomy" id="930146"/>
    <lineage>
        <taxon>Bacteria</taxon>
        <taxon>Bacillati</taxon>
        <taxon>Bacillota</taxon>
        <taxon>Bacilli</taxon>
        <taxon>Bacillales</taxon>
        <taxon>Bacillaceae</taxon>
        <taxon>Mesobacillus</taxon>
    </lineage>
</organism>
<dbReference type="PANTHER" id="PTHR48098">
    <property type="entry name" value="ENTEROCHELIN ESTERASE-RELATED"/>
    <property type="match status" value="1"/>
</dbReference>
<dbReference type="Gene3D" id="3.40.50.1820">
    <property type="entry name" value="alpha/beta hydrolase"/>
    <property type="match status" value="1"/>
</dbReference>